<dbReference type="GeneID" id="4099761"/>
<dbReference type="RefSeq" id="YP_635979.1">
    <property type="nucleotide sequence ID" value="NC_008101.1"/>
</dbReference>
<keyword evidence="2" id="KW-0150">Chloroplast</keyword>
<organism evidence="2">
    <name type="scientific">Tetradesmus obliquus</name>
    <name type="common">Green alga</name>
    <name type="synonym">Acutodesmus obliquus</name>
    <dbReference type="NCBI Taxonomy" id="3088"/>
    <lineage>
        <taxon>Eukaryota</taxon>
        <taxon>Viridiplantae</taxon>
        <taxon>Chlorophyta</taxon>
        <taxon>core chlorophytes</taxon>
        <taxon>Chlorophyceae</taxon>
        <taxon>CS clade</taxon>
        <taxon>Sphaeropleales</taxon>
        <taxon>Scenedesmaceae</taxon>
        <taxon>Tetradesmus</taxon>
    </lineage>
</organism>
<evidence type="ECO:0000259" key="1">
    <source>
        <dbReference type="Pfam" id="PF00961"/>
    </source>
</evidence>
<dbReference type="Pfam" id="PF00961">
    <property type="entry name" value="LAGLIDADG_1"/>
    <property type="match status" value="1"/>
</dbReference>
<reference evidence="2" key="1">
    <citation type="journal article" date="1997" name="Nucleic Acids Res.">
        <title>Evolutionarily conserved and functionally important residues in the I-CeuI homing endonuclease.</title>
        <authorList>
            <person name="Turmel M."/>
            <person name="Otis C."/>
            <person name="Cote V."/>
            <person name="Lemieux C."/>
        </authorList>
    </citation>
    <scope>NUCLEOTIDE SEQUENCE</scope>
    <source>
        <strain evidence="2">UTEX 393</strain>
    </source>
</reference>
<dbReference type="InterPro" id="IPR027434">
    <property type="entry name" value="Homing_endonucl"/>
</dbReference>
<reference evidence="2" key="2">
    <citation type="journal article" date="2006" name="BMC Evol. Biol.">
        <title>The complete chloroplast genome sequence of the chlorophycean green alga Scenedesmus obliquus reveals a compact gene organization and a biased distribution of genes on the two DNA strands.</title>
        <authorList>
            <person name="de Cambiaire J.-C."/>
            <person name="Otis C."/>
            <person name="Lemieux C."/>
            <person name="Turmel M."/>
        </authorList>
    </citation>
    <scope>NUCLEOTIDE SEQUENCE</scope>
    <source>
        <strain evidence="2">UTEX 393</strain>
    </source>
</reference>
<keyword evidence="2" id="KW-0540">Nuclease</keyword>
<feature type="domain" description="Homing endonuclease LAGLIDADG" evidence="1">
    <location>
        <begin position="66"/>
        <end position="151"/>
    </location>
</feature>
<dbReference type="InterPro" id="IPR004860">
    <property type="entry name" value="LAGLIDADG_dom"/>
</dbReference>
<dbReference type="GO" id="GO:0004519">
    <property type="term" value="F:endonuclease activity"/>
    <property type="evidence" value="ECO:0007669"/>
    <property type="project" value="UniProtKB-KW"/>
</dbReference>
<protein>
    <submittedName>
        <fullName evidence="2">Putative site-specific DNA endonuclease</fullName>
    </submittedName>
</protein>
<sequence>MNKKIQPLLLKPGEKLPQNVIDALKNANATVQKNKNFEDYRLKIQRALQLPDYVPMTESQKFYYGGFLEGEGSICIGAKKGKNCKFGVYLDPGFNVTQHVNGAKHLFNGLSYFRTGRIRYKSGSNATLVFEIDTRQSLIEKLIPFYEEYVLPCACPAKRERFEKYRFMLYAFEQKKHLDFQSFVYELGPIWDDLRMQKDQKNETFASLEEFQQYCIAFVQQ</sequence>
<dbReference type="RefSeq" id="YP_636017.1">
    <property type="nucleotide sequence ID" value="NC_008101.1"/>
</dbReference>
<keyword evidence="2" id="KW-0934">Plastid</keyword>
<proteinExistence type="predicted"/>
<name>Q1KVQ7_TETOB</name>
<dbReference type="AlphaFoldDB" id="Q1KVQ7"/>
<dbReference type="Gene3D" id="3.10.28.10">
    <property type="entry name" value="Homing endonucleases"/>
    <property type="match status" value="1"/>
</dbReference>
<evidence type="ECO:0000313" key="2">
    <source>
        <dbReference type="EMBL" id="ABD48300.1"/>
    </source>
</evidence>
<accession>Q1KVQ7</accession>
<gene>
    <name evidence="2" type="primary">orf221</name>
</gene>
<dbReference type="SUPFAM" id="SSF55608">
    <property type="entry name" value="Homing endonucleases"/>
    <property type="match status" value="1"/>
</dbReference>
<keyword evidence="2" id="KW-0378">Hydrolase</keyword>
<dbReference type="EMBL" id="DQ396875">
    <property type="protein sequence ID" value="ABD48300.1"/>
    <property type="molecule type" value="Genomic_DNA"/>
</dbReference>
<geneLocation type="chloroplast" evidence="2"/>
<dbReference type="GeneID" id="4099740"/>
<dbReference type="EMBL" id="DQ396875">
    <property type="protein sequence ID" value="ABD48262.1"/>
    <property type="molecule type" value="Genomic_DNA"/>
</dbReference>
<keyword evidence="2" id="KW-0255">Endonuclease</keyword>